<keyword evidence="2" id="KW-1185">Reference proteome</keyword>
<dbReference type="Proteomes" id="UP000278627">
    <property type="component" value="Unassembled WGS sequence"/>
</dbReference>
<reference evidence="3" key="1">
    <citation type="submission" date="2017-02" db="UniProtKB">
        <authorList>
            <consortium name="WormBaseParasite"/>
        </authorList>
    </citation>
    <scope>IDENTIFICATION</scope>
</reference>
<evidence type="ECO:0000313" key="2">
    <source>
        <dbReference type="Proteomes" id="UP000278627"/>
    </source>
</evidence>
<organism evidence="3">
    <name type="scientific">Brugia pahangi</name>
    <name type="common">Filarial nematode worm</name>
    <dbReference type="NCBI Taxonomy" id="6280"/>
    <lineage>
        <taxon>Eukaryota</taxon>
        <taxon>Metazoa</taxon>
        <taxon>Ecdysozoa</taxon>
        <taxon>Nematoda</taxon>
        <taxon>Chromadorea</taxon>
        <taxon>Rhabditida</taxon>
        <taxon>Spirurina</taxon>
        <taxon>Spiruromorpha</taxon>
        <taxon>Filarioidea</taxon>
        <taxon>Onchocercidae</taxon>
        <taxon>Brugia</taxon>
    </lineage>
</organism>
<proteinExistence type="predicted"/>
<evidence type="ECO:0000313" key="1">
    <source>
        <dbReference type="EMBL" id="VDN91174.1"/>
    </source>
</evidence>
<dbReference type="WBParaSite" id="BPAG_0001002601-mRNA-1">
    <property type="protein sequence ID" value="BPAG_0001002601-mRNA-1"/>
    <property type="gene ID" value="BPAG_0001002601"/>
</dbReference>
<name>A0A0N4TNG1_BRUPA</name>
<protein>
    <submittedName>
        <fullName evidence="3">Neur_chan_memb domain-containing protein</fullName>
    </submittedName>
</protein>
<dbReference type="AlphaFoldDB" id="A0A0N4TNG1"/>
<dbReference type="EMBL" id="UZAD01013171">
    <property type="protein sequence ID" value="VDN91174.1"/>
    <property type="molecule type" value="Genomic_DNA"/>
</dbReference>
<gene>
    <name evidence="1" type="ORF">BPAG_LOCUS9988</name>
</gene>
<accession>A0A0N4TNG1</accession>
<reference evidence="1 2" key="2">
    <citation type="submission" date="2018-11" db="EMBL/GenBank/DDBJ databases">
        <authorList>
            <consortium name="Pathogen Informatics"/>
        </authorList>
    </citation>
    <scope>NUCLEOTIDE SEQUENCE [LARGE SCALE GENOMIC DNA]</scope>
</reference>
<sequence>MLKRFKSNCKVNLVLKNKWLSNNSQHEQFVCNNTAKTSTLFKRHRELNMNWNNSAQRKYISKEKEMNGITDSSQKMTEISPTVVTYIANISVNNDKMEEQTAVAEIGTTRTQITNTLTSTQSRGNLNPVLNVNHKMMKSNYIFEMVTGNEKVPDRLESNADEKLILQKEKSWNSRHSRLHHCYDESLQNPMKHKICDKKMIGKEMIGEYKLLESVAEMIQKYEEKSRLESHYINVSFQVLSISFLCLVVSGVLQRLRLSYNSVPLTEISVNKVLT</sequence>
<evidence type="ECO:0000313" key="3">
    <source>
        <dbReference type="WBParaSite" id="BPAG_0001002601-mRNA-1"/>
    </source>
</evidence>